<dbReference type="AlphaFoldDB" id="A0A0R2H4F9"/>
<dbReference type="InterPro" id="IPR008914">
    <property type="entry name" value="PEBP"/>
</dbReference>
<proteinExistence type="predicted"/>
<keyword evidence="3" id="KW-1185">Reference proteome</keyword>
<sequence length="171" mass="18857">MQIKTDLTLAGYMPDLYAKAAPENAKKNGTPVISFPFEVSDIPKSANYLAWTMIDDDAIPVVGFAWIHWTMIDVPVTDTTMLIPADFSRKATVGVQGKNSQASKFVGETDEMLTARYTGPMPPDQPHAYRLTVYAMPEPLSLVPGYFLNEQLRALEGNVLACATLDIWAEN</sequence>
<dbReference type="CDD" id="cd00865">
    <property type="entry name" value="PEBP_bact_arch"/>
    <property type="match status" value="1"/>
</dbReference>
<dbReference type="RefSeq" id="WP_057745383.1">
    <property type="nucleotide sequence ID" value="NZ_BJLU01000002.1"/>
</dbReference>
<protein>
    <submittedName>
        <fullName evidence="2">Putative kinase inhibitor</fullName>
    </submittedName>
    <submittedName>
        <fullName evidence="1">Raf-like protein</fullName>
    </submittedName>
</protein>
<dbReference type="Pfam" id="PF01161">
    <property type="entry name" value="PBP"/>
    <property type="match status" value="1"/>
</dbReference>
<dbReference type="PATRIC" id="fig|1629.5.peg.800"/>
<reference evidence="1 3" key="1">
    <citation type="journal article" date="2015" name="Genome Announc.">
        <title>Expanding the biotechnology potential of lactobacilli through comparative genomics of 213 strains and associated genera.</title>
        <authorList>
            <person name="Sun Z."/>
            <person name="Harris H.M."/>
            <person name="McCann A."/>
            <person name="Guo C."/>
            <person name="Argimon S."/>
            <person name="Zhang W."/>
            <person name="Yang X."/>
            <person name="Jeffery I.B."/>
            <person name="Cooney J.C."/>
            <person name="Kagawa T.F."/>
            <person name="Liu W."/>
            <person name="Song Y."/>
            <person name="Salvetti E."/>
            <person name="Wrobel A."/>
            <person name="Rasinkangas P."/>
            <person name="Parkhill J."/>
            <person name="Rea M.C."/>
            <person name="O'Sullivan O."/>
            <person name="Ritari J."/>
            <person name="Douillard F.P."/>
            <person name="Paul Ross R."/>
            <person name="Yang R."/>
            <person name="Briner A.E."/>
            <person name="Felis G.E."/>
            <person name="de Vos W.M."/>
            <person name="Barrangou R."/>
            <person name="Klaenhammer T.R."/>
            <person name="Caufield P.W."/>
            <person name="Cui Y."/>
            <person name="Zhang H."/>
            <person name="O'Toole P.W."/>
        </authorList>
    </citation>
    <scope>NUCLEOTIDE SEQUENCE [LARGE SCALE GENOMIC DNA]</scope>
    <source>
        <strain evidence="1 3">DSM 20410</strain>
    </source>
</reference>
<reference evidence="2 4" key="2">
    <citation type="submission" date="2018-06" db="EMBL/GenBank/DDBJ databases">
        <authorList>
            <consortium name="Pathogen Informatics"/>
            <person name="Doyle S."/>
        </authorList>
    </citation>
    <scope>NUCLEOTIDE SEQUENCE [LARGE SCALE GENOMIC DNA]</scope>
    <source>
        <strain evidence="2 4">NCTC13645</strain>
    </source>
</reference>
<evidence type="ECO:0000313" key="4">
    <source>
        <dbReference type="Proteomes" id="UP000254621"/>
    </source>
</evidence>
<dbReference type="Proteomes" id="UP000254621">
    <property type="component" value="Unassembled WGS sequence"/>
</dbReference>
<dbReference type="STRING" id="1629.IV50_GL000795"/>
<dbReference type="SUPFAM" id="SSF49777">
    <property type="entry name" value="PEBP-like"/>
    <property type="match status" value="1"/>
</dbReference>
<dbReference type="InterPro" id="IPR005247">
    <property type="entry name" value="YbhB_YbcL/LppC-like"/>
</dbReference>
<gene>
    <name evidence="1" type="ORF">IV50_GL000795</name>
    <name evidence="2" type="ORF">NCTC13645_00628</name>
</gene>
<dbReference type="EMBL" id="JQBM01000002">
    <property type="protein sequence ID" value="KRN46518.1"/>
    <property type="molecule type" value="Genomic_DNA"/>
</dbReference>
<evidence type="ECO:0000313" key="1">
    <source>
        <dbReference type="EMBL" id="KRN46518.1"/>
    </source>
</evidence>
<evidence type="ECO:0000313" key="3">
    <source>
        <dbReference type="Proteomes" id="UP000051992"/>
    </source>
</evidence>
<keyword evidence="2" id="KW-0808">Transferase</keyword>
<dbReference type="GO" id="GO:0016301">
    <property type="term" value="F:kinase activity"/>
    <property type="evidence" value="ECO:0007669"/>
    <property type="project" value="UniProtKB-KW"/>
</dbReference>
<evidence type="ECO:0000313" key="2">
    <source>
        <dbReference type="EMBL" id="SUP52729.1"/>
    </source>
</evidence>
<dbReference type="Gene3D" id="3.90.280.10">
    <property type="entry name" value="PEBP-like"/>
    <property type="match status" value="1"/>
</dbReference>
<dbReference type="EMBL" id="UHIV01000001">
    <property type="protein sequence ID" value="SUP52729.1"/>
    <property type="molecule type" value="Genomic_DNA"/>
</dbReference>
<dbReference type="InterPro" id="IPR036610">
    <property type="entry name" value="PEBP-like_sf"/>
</dbReference>
<keyword evidence="2" id="KW-0418">Kinase</keyword>
<organism evidence="1 3">
    <name type="scientific">Weissella viridescens</name>
    <name type="common">Lactobacillus viridescens</name>
    <dbReference type="NCBI Taxonomy" id="1629"/>
    <lineage>
        <taxon>Bacteria</taxon>
        <taxon>Bacillati</taxon>
        <taxon>Bacillota</taxon>
        <taxon>Bacilli</taxon>
        <taxon>Lactobacillales</taxon>
        <taxon>Lactobacillaceae</taxon>
        <taxon>Weissella</taxon>
    </lineage>
</organism>
<dbReference type="NCBIfam" id="TIGR00481">
    <property type="entry name" value="YbhB/YbcL family Raf kinase inhibitor-like protein"/>
    <property type="match status" value="1"/>
</dbReference>
<accession>A0A0R2H4F9</accession>
<name>A0A0R2H4F9_WEIVI</name>
<dbReference type="Proteomes" id="UP000051992">
    <property type="component" value="Unassembled WGS sequence"/>
</dbReference>
<dbReference type="OrthoDB" id="9797506at2"/>